<evidence type="ECO:0000256" key="3">
    <source>
        <dbReference type="ARBA" id="ARBA00022989"/>
    </source>
</evidence>
<feature type="region of interest" description="Disordered" evidence="5">
    <location>
        <begin position="317"/>
        <end position="379"/>
    </location>
</feature>
<organism evidence="7 8">
    <name type="scientific">Cutaneotrichosporon spelunceum</name>
    <dbReference type="NCBI Taxonomy" id="1672016"/>
    <lineage>
        <taxon>Eukaryota</taxon>
        <taxon>Fungi</taxon>
        <taxon>Dikarya</taxon>
        <taxon>Basidiomycota</taxon>
        <taxon>Agaricomycotina</taxon>
        <taxon>Tremellomycetes</taxon>
        <taxon>Trichosporonales</taxon>
        <taxon>Trichosporonaceae</taxon>
        <taxon>Cutaneotrichosporon</taxon>
    </lineage>
</organism>
<accession>A0AAD3TPB7</accession>
<keyword evidence="4 6" id="KW-0472">Membrane</keyword>
<dbReference type="PANTHER" id="PTHR12883:SF0">
    <property type="entry name" value="PAT COMPLEX SUBUNIT CCDC47"/>
    <property type="match status" value="1"/>
</dbReference>
<keyword evidence="2 6" id="KW-0812">Transmembrane</keyword>
<dbReference type="GO" id="GO:0032469">
    <property type="term" value="P:endoplasmic reticulum calcium ion homeostasis"/>
    <property type="evidence" value="ECO:0007669"/>
    <property type="project" value="InterPro"/>
</dbReference>
<gene>
    <name evidence="7" type="ORF">CspeluHIS016_0107400</name>
</gene>
<feature type="transmembrane region" description="Helical" evidence="6">
    <location>
        <begin position="40"/>
        <end position="59"/>
    </location>
</feature>
<dbReference type="GO" id="GO:0016020">
    <property type="term" value="C:membrane"/>
    <property type="evidence" value="ECO:0007669"/>
    <property type="project" value="UniProtKB-SubCell"/>
</dbReference>
<evidence type="ECO:0000256" key="2">
    <source>
        <dbReference type="ARBA" id="ARBA00022692"/>
    </source>
</evidence>
<comment type="caution">
    <text evidence="7">The sequence shown here is derived from an EMBL/GenBank/DDBJ whole genome shotgun (WGS) entry which is preliminary data.</text>
</comment>
<evidence type="ECO:0000256" key="1">
    <source>
        <dbReference type="ARBA" id="ARBA00004167"/>
    </source>
</evidence>
<evidence type="ECO:0000256" key="5">
    <source>
        <dbReference type="SAM" id="MobiDB-lite"/>
    </source>
</evidence>
<protein>
    <recommendedName>
        <fullName evidence="9">DUF1682-domain-containing protein</fullName>
    </recommendedName>
</protein>
<dbReference type="Proteomes" id="UP001222932">
    <property type="component" value="Unassembled WGS sequence"/>
</dbReference>
<evidence type="ECO:0000313" key="8">
    <source>
        <dbReference type="Proteomes" id="UP001222932"/>
    </source>
</evidence>
<dbReference type="AlphaFoldDB" id="A0AAD3TPB7"/>
<feature type="compositionally biased region" description="Basic and acidic residues" evidence="5">
    <location>
        <begin position="344"/>
        <end position="366"/>
    </location>
</feature>
<dbReference type="PANTHER" id="PTHR12883">
    <property type="entry name" value="ADIPOCYTE-SPECIFIC PROTEIN 4-RELATED"/>
    <property type="match status" value="1"/>
</dbReference>
<evidence type="ECO:0008006" key="9">
    <source>
        <dbReference type="Google" id="ProtNLM"/>
    </source>
</evidence>
<reference evidence="7" key="2">
    <citation type="submission" date="2023-06" db="EMBL/GenBank/DDBJ databases">
        <authorList>
            <person name="Kobayashi Y."/>
            <person name="Kayamori A."/>
            <person name="Aoki K."/>
            <person name="Shiwa Y."/>
            <person name="Fujita N."/>
            <person name="Sugita T."/>
            <person name="Iwasaki W."/>
            <person name="Tanaka N."/>
            <person name="Takashima M."/>
        </authorList>
    </citation>
    <scope>NUCLEOTIDE SEQUENCE</scope>
    <source>
        <strain evidence="7">HIS016</strain>
    </source>
</reference>
<evidence type="ECO:0000313" key="7">
    <source>
        <dbReference type="EMBL" id="GMK54154.1"/>
    </source>
</evidence>
<dbReference type="EMBL" id="BTCM01000001">
    <property type="protein sequence ID" value="GMK54154.1"/>
    <property type="molecule type" value="Genomic_DNA"/>
</dbReference>
<name>A0AAD3TPB7_9TREE</name>
<dbReference type="GO" id="GO:0005783">
    <property type="term" value="C:endoplasmic reticulum"/>
    <property type="evidence" value="ECO:0007669"/>
    <property type="project" value="InterPro"/>
</dbReference>
<dbReference type="InterPro" id="IPR012879">
    <property type="entry name" value="CCDC47"/>
</dbReference>
<dbReference type="GO" id="GO:0005509">
    <property type="term" value="F:calcium ion binding"/>
    <property type="evidence" value="ECO:0007669"/>
    <property type="project" value="InterPro"/>
</dbReference>
<comment type="subcellular location">
    <subcellularLocation>
        <location evidence="1">Membrane</location>
        <topology evidence="1">Single-pass membrane protein</topology>
    </subcellularLocation>
</comment>
<evidence type="ECO:0000256" key="6">
    <source>
        <dbReference type="SAM" id="Phobius"/>
    </source>
</evidence>
<keyword evidence="8" id="KW-1185">Reference proteome</keyword>
<sequence>MSGFLKAIAAITPTTPQPLAREYDGLEFKWKMFVFRPAAFKFEAMMLGILGAYLLLHLIGKHFNMTRAKTTLAPYIPILQNQFTKVTPLQSSSSALHLVYATGRRNVLAAHVTLKLKPFHDFIQMLLTFADAFIDPLSDSSESMVFQFTLGRGTSGFQGEGAGVWAIVNKDGMAKFRKNRFDLTFARLHESTAMPATHALFSEHSDITDAILKTPNVGVTEVLADPTAARILKGLIITDAPAKRPQNGPLKPEQRAREIYLSVHRPTSQDEADAVNAWIQVALNLADLVTRPNLLKPEVARKLVRTRQELDVSLAKQFKKEQEEDNPPEQTAEEKRAARKRAERSKMSEKDQKRAEELDRKREMRKMQKRGGGDELLMG</sequence>
<evidence type="ECO:0000256" key="4">
    <source>
        <dbReference type="ARBA" id="ARBA00023136"/>
    </source>
</evidence>
<reference evidence="7" key="1">
    <citation type="journal article" date="2023" name="BMC Genomics">
        <title>Chromosome-level genome assemblies of Cutaneotrichosporon spp. (Trichosporonales, Basidiomycota) reveal imbalanced evolution between nucleotide sequences and chromosome synteny.</title>
        <authorList>
            <person name="Kobayashi Y."/>
            <person name="Kayamori A."/>
            <person name="Aoki K."/>
            <person name="Shiwa Y."/>
            <person name="Matsutani M."/>
            <person name="Fujita N."/>
            <person name="Sugita T."/>
            <person name="Iwasaki W."/>
            <person name="Tanaka N."/>
            <person name="Takashima M."/>
        </authorList>
    </citation>
    <scope>NUCLEOTIDE SEQUENCE</scope>
    <source>
        <strain evidence="7">HIS016</strain>
    </source>
</reference>
<dbReference type="Pfam" id="PF07946">
    <property type="entry name" value="CCDC47"/>
    <property type="match status" value="1"/>
</dbReference>
<proteinExistence type="predicted"/>
<keyword evidence="3 6" id="KW-1133">Transmembrane helix</keyword>